<dbReference type="CDD" id="cd04278">
    <property type="entry name" value="ZnMc_MMP"/>
    <property type="match status" value="1"/>
</dbReference>
<dbReference type="InterPro" id="IPR024079">
    <property type="entry name" value="MetalloPept_cat_dom_sf"/>
</dbReference>
<evidence type="ECO:0000256" key="2">
    <source>
        <dbReference type="ARBA" id="ARBA00022670"/>
    </source>
</evidence>
<dbReference type="GO" id="GO:0008270">
    <property type="term" value="F:zinc ion binding"/>
    <property type="evidence" value="ECO:0007669"/>
    <property type="project" value="InterPro"/>
</dbReference>
<dbReference type="GO" id="GO:0005615">
    <property type="term" value="C:extracellular space"/>
    <property type="evidence" value="ECO:0007669"/>
    <property type="project" value="TreeGrafter"/>
</dbReference>
<evidence type="ECO:0000256" key="10">
    <source>
        <dbReference type="PIRSR" id="PIRSR621190-2"/>
    </source>
</evidence>
<evidence type="ECO:0000256" key="5">
    <source>
        <dbReference type="ARBA" id="ARBA00022801"/>
    </source>
</evidence>
<feature type="binding site" evidence="10">
    <location>
        <position position="157"/>
    </location>
    <ligand>
        <name>Ca(2+)</name>
        <dbReference type="ChEBI" id="CHEBI:29108"/>
        <label>1</label>
    </ligand>
</feature>
<evidence type="ECO:0000256" key="11">
    <source>
        <dbReference type="PROSITE-ProRule" id="PRU01011"/>
    </source>
</evidence>
<feature type="binding site" evidence="10">
    <location>
        <position position="269"/>
    </location>
    <ligand>
        <name>Ca(2+)</name>
        <dbReference type="ChEBI" id="CHEBI:29108"/>
        <label>5</label>
    </ligand>
</feature>
<dbReference type="InterPro" id="IPR018487">
    <property type="entry name" value="Hemopexin-like_repeat"/>
</dbReference>
<dbReference type="PANTHER" id="PTHR10201">
    <property type="entry name" value="MATRIX METALLOPROTEINASE"/>
    <property type="match status" value="1"/>
</dbReference>
<keyword evidence="4" id="KW-0732">Signal</keyword>
<dbReference type="GO" id="GO:0030574">
    <property type="term" value="P:collagen catabolic process"/>
    <property type="evidence" value="ECO:0007669"/>
    <property type="project" value="TreeGrafter"/>
</dbReference>
<dbReference type="InterPro" id="IPR033739">
    <property type="entry name" value="M10A_MMP"/>
</dbReference>
<feature type="binding site" evidence="10">
    <location>
        <position position="312"/>
    </location>
    <ligand>
        <name>Ca(2+)</name>
        <dbReference type="ChEBI" id="CHEBI:29108"/>
        <label>4</label>
    </ligand>
</feature>
<keyword evidence="7" id="KW-0482">Metalloprotease</keyword>
<dbReference type="Pfam" id="PF00413">
    <property type="entry name" value="Peptidase_M10"/>
    <property type="match status" value="1"/>
</dbReference>
<evidence type="ECO:0000256" key="6">
    <source>
        <dbReference type="ARBA" id="ARBA00022833"/>
    </source>
</evidence>
<keyword evidence="15" id="KW-1185">Reference proteome</keyword>
<dbReference type="InterPro" id="IPR036375">
    <property type="entry name" value="Hemopexin-like_dom_sf"/>
</dbReference>
<dbReference type="GO" id="GO:0006508">
    <property type="term" value="P:proteolysis"/>
    <property type="evidence" value="ECO:0007669"/>
    <property type="project" value="UniProtKB-KW"/>
</dbReference>
<evidence type="ECO:0000256" key="3">
    <source>
        <dbReference type="ARBA" id="ARBA00022723"/>
    </source>
</evidence>
<feature type="binding site" evidence="10">
    <location>
        <position position="362"/>
    </location>
    <ligand>
        <name>Ca(2+)</name>
        <dbReference type="ChEBI" id="CHEBI:29108"/>
        <label>5</label>
    </ligand>
</feature>
<feature type="binding site" evidence="10">
    <location>
        <position position="129"/>
    </location>
    <ligand>
        <name>Zn(2+)</name>
        <dbReference type="ChEBI" id="CHEBI:29105"/>
        <label>1</label>
    </ligand>
</feature>
<evidence type="ECO:0000256" key="4">
    <source>
        <dbReference type="ARBA" id="ARBA00022729"/>
    </source>
</evidence>
<gene>
    <name evidence="14" type="ORF">MEDL_41611</name>
</gene>
<feature type="binding site" evidence="10">
    <location>
        <position position="137"/>
    </location>
    <ligand>
        <name>Ca(2+)</name>
        <dbReference type="ChEBI" id="CHEBI:29108"/>
        <label>3</label>
    </ligand>
</feature>
<dbReference type="EMBL" id="CAJPWZ010001999">
    <property type="protein sequence ID" value="CAG2228580.1"/>
    <property type="molecule type" value="Genomic_DNA"/>
</dbReference>
<dbReference type="Proteomes" id="UP000683360">
    <property type="component" value="Unassembled WGS sequence"/>
</dbReference>
<dbReference type="InterPro" id="IPR001818">
    <property type="entry name" value="Pept_M10_metallopeptidase"/>
</dbReference>
<feature type="repeat" description="Hemopexin" evidence="11">
    <location>
        <begin position="308"/>
        <end position="354"/>
    </location>
</feature>
<feature type="binding site" evidence="10">
    <location>
        <position position="152"/>
    </location>
    <ligand>
        <name>Ca(2+)</name>
        <dbReference type="ChEBI" id="CHEBI:29108"/>
        <label>2</label>
    </ligand>
</feature>
<feature type="binding site" evidence="10">
    <location>
        <position position="194"/>
    </location>
    <ligand>
        <name>Zn(2+)</name>
        <dbReference type="ChEBI" id="CHEBI:29105"/>
        <label>2</label>
        <note>catalytic</note>
    </ligand>
</feature>
<dbReference type="GO" id="GO:0031012">
    <property type="term" value="C:extracellular matrix"/>
    <property type="evidence" value="ECO:0007669"/>
    <property type="project" value="InterPro"/>
</dbReference>
<evidence type="ECO:0000256" key="12">
    <source>
        <dbReference type="SAM" id="MobiDB-lite"/>
    </source>
</evidence>
<feature type="binding site" evidence="9">
    <location>
        <position position="186"/>
    </location>
    <ligand>
        <name>Zn(2+)</name>
        <dbReference type="ChEBI" id="CHEBI:29105"/>
        <label>2</label>
        <note>catalytic</note>
    </ligand>
</feature>
<evidence type="ECO:0000313" key="14">
    <source>
        <dbReference type="EMBL" id="CAG2228580.1"/>
    </source>
</evidence>
<dbReference type="InterPro" id="IPR021190">
    <property type="entry name" value="Pept_M10A"/>
</dbReference>
<reference evidence="14" key="1">
    <citation type="submission" date="2021-03" db="EMBL/GenBank/DDBJ databases">
        <authorList>
            <person name="Bekaert M."/>
        </authorList>
    </citation>
    <scope>NUCLEOTIDE SEQUENCE</scope>
</reference>
<feature type="binding site" evidence="10">
    <location>
        <position position="144"/>
    </location>
    <ligand>
        <name>Zn(2+)</name>
        <dbReference type="ChEBI" id="CHEBI:29105"/>
        <label>1</label>
    </ligand>
</feature>
<dbReference type="Gene3D" id="2.110.10.10">
    <property type="entry name" value="Hemopexin-like domain"/>
    <property type="match status" value="1"/>
</dbReference>
<dbReference type="PROSITE" id="PS51642">
    <property type="entry name" value="HEMOPEXIN_2"/>
    <property type="match status" value="2"/>
</dbReference>
<dbReference type="PRINTS" id="PR00138">
    <property type="entry name" value="MATRIXIN"/>
</dbReference>
<dbReference type="InterPro" id="IPR006026">
    <property type="entry name" value="Peptidase_Metallo"/>
</dbReference>
<comment type="cofactor">
    <cofactor evidence="10">
        <name>Ca(2+)</name>
        <dbReference type="ChEBI" id="CHEBI:29108"/>
    </cofactor>
    <text evidence="10">Can bind about 5 Ca(2+) ions per subunit.</text>
</comment>
<comment type="similarity">
    <text evidence="1">Belongs to the peptidase M10A family.</text>
</comment>
<evidence type="ECO:0000313" key="15">
    <source>
        <dbReference type="Proteomes" id="UP000683360"/>
    </source>
</evidence>
<feature type="domain" description="Peptidase metallopeptidase" evidence="13">
    <location>
        <begin position="48"/>
        <end position="221"/>
    </location>
</feature>
<dbReference type="SMART" id="SM00120">
    <property type="entry name" value="HX"/>
    <property type="match status" value="3"/>
</dbReference>
<sequence>MMAPTCLINMETYLYDSRWWRGRNEWPRNEQNYASVAAEPEPNNSTATSALWNYRMSFQKFNNLPITGKLDQDTVQKMNTPRCGVPDMGQFRWSEIARALKAWSDVADLSFTEVSSGEDIKIKFVKGSHGDNDPFDGEGGVLAHAFYPQNGDAHFDDGELWVVNKTGTDLFIVAAHEFGHSLGLDHSENDDALMAPYYTGYIPNYQLHPDDIAGIRSQYGEQQNPSPTDPSPTDPLPTDAPRPTPAVTVTPPPVDNRPELCFNGYEATIKNTNGEYLFFVKPKHVMMMTAESGLYRTEKTKKVFKKSPRKVDGAFTLPDTNNIYLIKGKKIYEFDSEGTRTRVLKIKKEKGRKILPEKTRAAFAVSENQVYMLGDSMVWQLDLSTLTISSESIKLLSEEFPGLPSGTEAAMLYDTQTVYFFKSNMYYSFDLQTNTLNGGPYDAASEFIKNDCELNIE</sequence>
<feature type="binding site" evidence="10">
    <location>
        <position position="159"/>
    </location>
    <ligand>
        <name>Ca(2+)</name>
        <dbReference type="ChEBI" id="CHEBI:29108"/>
        <label>3</label>
    </ligand>
</feature>
<dbReference type="OrthoDB" id="406838at2759"/>
<dbReference type="PANTHER" id="PTHR10201:SF291">
    <property type="entry name" value="MATRIX METALLOPROTEINASE 1, ISOFORM C-RELATED"/>
    <property type="match status" value="1"/>
</dbReference>
<feature type="binding site" evidence="10">
    <location>
        <position position="159"/>
    </location>
    <ligand>
        <name>Ca(2+)</name>
        <dbReference type="ChEBI" id="CHEBI:29108"/>
        <label>1</label>
    </ligand>
</feature>
<keyword evidence="6 9" id="KW-0862">Zinc</keyword>
<feature type="repeat" description="Hemopexin" evidence="11">
    <location>
        <begin position="404"/>
        <end position="450"/>
    </location>
</feature>
<dbReference type="Gene3D" id="3.40.390.10">
    <property type="entry name" value="Collagenase (Catalytic Domain)"/>
    <property type="match status" value="1"/>
</dbReference>
<feature type="binding site" description="in inhibited form" evidence="10">
    <location>
        <position position="83"/>
    </location>
    <ligand>
        <name>Zn(2+)</name>
        <dbReference type="ChEBI" id="CHEBI:29105"/>
        <label>2</label>
        <note>catalytic</note>
    </ligand>
</feature>
<accession>A0A8S3TB27</accession>
<feature type="active site" evidence="8">
    <location>
        <position position="177"/>
    </location>
</feature>
<feature type="binding site" evidence="10">
    <location>
        <position position="156"/>
    </location>
    <ligand>
        <name>Ca(2+)</name>
        <dbReference type="ChEBI" id="CHEBI:29108"/>
        <label>3</label>
    </ligand>
</feature>
<evidence type="ECO:0000256" key="9">
    <source>
        <dbReference type="PIRSR" id="PIRSR001191-2"/>
    </source>
</evidence>
<comment type="caution">
    <text evidence="14">The sequence shown here is derived from an EMBL/GenBank/DDBJ whole genome shotgun (WGS) entry which is preliminary data.</text>
</comment>
<evidence type="ECO:0000256" key="7">
    <source>
        <dbReference type="ARBA" id="ARBA00023049"/>
    </source>
</evidence>
<feature type="binding site" evidence="10">
    <location>
        <position position="119"/>
    </location>
    <ligand>
        <name>Ca(2+)</name>
        <dbReference type="ChEBI" id="CHEBI:29108"/>
        <label>2</label>
    </ligand>
</feature>
<feature type="binding site" evidence="9">
    <location>
        <position position="180"/>
    </location>
    <ligand>
        <name>Zn(2+)</name>
        <dbReference type="ChEBI" id="CHEBI:29105"/>
        <label>2</label>
        <note>catalytic</note>
    </ligand>
</feature>
<evidence type="ECO:0000256" key="1">
    <source>
        <dbReference type="ARBA" id="ARBA00010370"/>
    </source>
</evidence>
<evidence type="ECO:0000256" key="8">
    <source>
        <dbReference type="PIRSR" id="PIRSR001191-1"/>
    </source>
</evidence>
<dbReference type="SUPFAM" id="SSF50923">
    <property type="entry name" value="Hemopexin-like domain"/>
    <property type="match status" value="1"/>
</dbReference>
<feature type="binding site" evidence="10">
    <location>
        <position position="136"/>
    </location>
    <ligand>
        <name>Ca(2+)</name>
        <dbReference type="ChEBI" id="CHEBI:29108"/>
        <label>3</label>
    </ligand>
</feature>
<dbReference type="PIRSF" id="PIRSF001191">
    <property type="entry name" value="Peptidase_M10A_matrix"/>
    <property type="match status" value="1"/>
</dbReference>
<dbReference type="EC" id="3.4.24.80" evidence="14"/>
<feature type="region of interest" description="Disordered" evidence="12">
    <location>
        <begin position="218"/>
        <end position="255"/>
    </location>
</feature>
<evidence type="ECO:0000259" key="13">
    <source>
        <dbReference type="SMART" id="SM00235"/>
    </source>
</evidence>
<protein>
    <submittedName>
        <fullName evidence="14">MMP14</fullName>
        <ecNumber evidence="14">3.4.24.80</ecNumber>
    </submittedName>
</protein>
<dbReference type="SUPFAM" id="SSF55486">
    <property type="entry name" value="Metalloproteases ('zincins'), catalytic domain"/>
    <property type="match status" value="1"/>
</dbReference>
<feature type="binding site" evidence="10">
    <location>
        <position position="154"/>
    </location>
    <ligand>
        <name>Zn(2+)</name>
        <dbReference type="ChEBI" id="CHEBI:29105"/>
        <label>1</label>
    </ligand>
</feature>
<feature type="binding site" evidence="10">
    <location>
        <position position="131"/>
    </location>
    <ligand>
        <name>Zn(2+)</name>
        <dbReference type="ChEBI" id="CHEBI:29105"/>
        <label>1</label>
    </ligand>
</feature>
<feature type="binding site" evidence="10">
    <location>
        <position position="314"/>
    </location>
    <ligand>
        <name>Ca(2+)</name>
        <dbReference type="ChEBI" id="CHEBI:29108"/>
        <label>5</label>
    </ligand>
</feature>
<comment type="cofactor">
    <cofactor evidence="10">
        <name>Zn(2+)</name>
        <dbReference type="ChEBI" id="CHEBI:29105"/>
    </cofactor>
    <text evidence="10">Binds 2 Zn(2+) ions per subunit.</text>
</comment>
<dbReference type="AlphaFoldDB" id="A0A8S3TB27"/>
<feature type="binding site" evidence="9">
    <location>
        <position position="176"/>
    </location>
    <ligand>
        <name>Zn(2+)</name>
        <dbReference type="ChEBI" id="CHEBI:29105"/>
        <label>2</label>
        <note>catalytic</note>
    </ligand>
</feature>
<organism evidence="14 15">
    <name type="scientific">Mytilus edulis</name>
    <name type="common">Blue mussel</name>
    <dbReference type="NCBI Taxonomy" id="6550"/>
    <lineage>
        <taxon>Eukaryota</taxon>
        <taxon>Metazoa</taxon>
        <taxon>Spiralia</taxon>
        <taxon>Lophotrochozoa</taxon>
        <taxon>Mollusca</taxon>
        <taxon>Bivalvia</taxon>
        <taxon>Autobranchia</taxon>
        <taxon>Pteriomorphia</taxon>
        <taxon>Mytilida</taxon>
        <taxon>Mytiloidea</taxon>
        <taxon>Mytilidae</taxon>
        <taxon>Mytilinae</taxon>
        <taxon>Mytilus</taxon>
    </lineage>
</organism>
<dbReference type="SUPFAM" id="SSF47090">
    <property type="entry name" value="PGBD-like"/>
    <property type="match status" value="1"/>
</dbReference>
<keyword evidence="2" id="KW-0645">Protease</keyword>
<dbReference type="InterPro" id="IPR036365">
    <property type="entry name" value="PGBD-like_sf"/>
</dbReference>
<dbReference type="GO" id="GO:0004222">
    <property type="term" value="F:metalloendopeptidase activity"/>
    <property type="evidence" value="ECO:0007669"/>
    <property type="project" value="InterPro"/>
</dbReference>
<keyword evidence="5 14" id="KW-0378">Hydrolase</keyword>
<keyword evidence="10" id="KW-0106">Calcium</keyword>
<dbReference type="GO" id="GO:0030198">
    <property type="term" value="P:extracellular matrix organization"/>
    <property type="evidence" value="ECO:0007669"/>
    <property type="project" value="TreeGrafter"/>
</dbReference>
<name>A0A8S3TB27_MYTED</name>
<feature type="compositionally biased region" description="Pro residues" evidence="12">
    <location>
        <begin position="227"/>
        <end position="255"/>
    </location>
</feature>
<dbReference type="SMART" id="SM00235">
    <property type="entry name" value="ZnMc"/>
    <property type="match status" value="1"/>
</dbReference>
<keyword evidence="3 9" id="KW-0479">Metal-binding</keyword>
<proteinExistence type="inferred from homology"/>